<keyword evidence="1" id="KW-0805">Transcription regulation</keyword>
<dbReference type="InterPro" id="IPR005561">
    <property type="entry name" value="ANTAR"/>
</dbReference>
<reference evidence="4" key="1">
    <citation type="submission" date="2023-01" db="EMBL/GenBank/DDBJ databases">
        <title>Draft genome sequence of Nocardiopsis sp. LSu2-4 isolated from halophytes.</title>
        <authorList>
            <person name="Duangmal K."/>
            <person name="Chantavorakit T."/>
        </authorList>
    </citation>
    <scope>NUCLEOTIDE SEQUENCE</scope>
    <source>
        <strain evidence="4">LSu2-4</strain>
    </source>
</reference>
<dbReference type="RefSeq" id="WP_270679460.1">
    <property type="nucleotide sequence ID" value="NZ_JAQFWP010000041.1"/>
</dbReference>
<gene>
    <name evidence="4" type="ORF">O4U47_20130</name>
</gene>
<evidence type="ECO:0000259" key="3">
    <source>
        <dbReference type="SMART" id="SM01012"/>
    </source>
</evidence>
<keyword evidence="2" id="KW-0804">Transcription</keyword>
<dbReference type="SUPFAM" id="SSF55781">
    <property type="entry name" value="GAF domain-like"/>
    <property type="match status" value="1"/>
</dbReference>
<evidence type="ECO:0000256" key="2">
    <source>
        <dbReference type="ARBA" id="ARBA00023163"/>
    </source>
</evidence>
<dbReference type="Gene3D" id="1.10.10.10">
    <property type="entry name" value="Winged helix-like DNA-binding domain superfamily/Winged helix DNA-binding domain"/>
    <property type="match status" value="1"/>
</dbReference>
<dbReference type="InterPro" id="IPR036388">
    <property type="entry name" value="WH-like_DNA-bd_sf"/>
</dbReference>
<evidence type="ECO:0000313" key="4">
    <source>
        <dbReference type="EMBL" id="MDA2806826.1"/>
    </source>
</evidence>
<dbReference type="Pfam" id="PF03861">
    <property type="entry name" value="ANTAR"/>
    <property type="match status" value="1"/>
</dbReference>
<proteinExistence type="predicted"/>
<dbReference type="Gene3D" id="3.30.450.40">
    <property type="match status" value="1"/>
</dbReference>
<organism evidence="4 5">
    <name type="scientific">Nocardiopsis suaedae</name>
    <dbReference type="NCBI Taxonomy" id="3018444"/>
    <lineage>
        <taxon>Bacteria</taxon>
        <taxon>Bacillati</taxon>
        <taxon>Actinomycetota</taxon>
        <taxon>Actinomycetes</taxon>
        <taxon>Streptosporangiales</taxon>
        <taxon>Nocardiopsidaceae</taxon>
        <taxon>Nocardiopsis</taxon>
    </lineage>
</organism>
<accession>A0ABT4TR16</accession>
<keyword evidence="5" id="KW-1185">Reference proteome</keyword>
<comment type="caution">
    <text evidence="4">The sequence shown here is derived from an EMBL/GenBank/DDBJ whole genome shotgun (WGS) entry which is preliminary data.</text>
</comment>
<dbReference type="SMART" id="SM01012">
    <property type="entry name" value="ANTAR"/>
    <property type="match status" value="1"/>
</dbReference>
<name>A0ABT4TR16_9ACTN</name>
<dbReference type="EMBL" id="JAQFWP010000041">
    <property type="protein sequence ID" value="MDA2806826.1"/>
    <property type="molecule type" value="Genomic_DNA"/>
</dbReference>
<sequence>MVTSAAGTTTGSYYASTDFSRRLDEMQTALGQGPSISAAAQGEAILVPDLDEPWARRTWPVFVESALAGDLRGVFAFPVGTGAAVLGTLTIHRPAPSPLKEVELAYGLASAGVALDLMLHPSPTGTDATWINGTDLGAHQVEVHQAAGMVSLQLGVTVDEAYSRLRAHAFRHDMTLADVAVEVVRRWLRFTPDPQPD</sequence>
<evidence type="ECO:0000256" key="1">
    <source>
        <dbReference type="ARBA" id="ARBA00023015"/>
    </source>
</evidence>
<evidence type="ECO:0000313" key="5">
    <source>
        <dbReference type="Proteomes" id="UP001165685"/>
    </source>
</evidence>
<dbReference type="InterPro" id="IPR029016">
    <property type="entry name" value="GAF-like_dom_sf"/>
</dbReference>
<dbReference type="Proteomes" id="UP001165685">
    <property type="component" value="Unassembled WGS sequence"/>
</dbReference>
<feature type="domain" description="ANTAR" evidence="3">
    <location>
        <begin position="100"/>
        <end position="184"/>
    </location>
</feature>
<protein>
    <submittedName>
        <fullName evidence="4">GAF and ANTAR domain-containing protein</fullName>
    </submittedName>
</protein>